<feature type="domain" description="Protein kinase" evidence="1">
    <location>
        <begin position="1"/>
        <end position="136"/>
    </location>
</feature>
<dbReference type="PhylomeDB" id="A0A068VJE2"/>
<keyword evidence="3" id="KW-1185">Reference proteome</keyword>
<sequence>MIDVASALEYLHRSYSIPVVHCDLNPNNVLLNEDMVACVTNFGVPKILSILHQYGLEGLVSTGSGIYSYGSMLIEVFARLKPIDEMFSDTCLRNWLEGITSMVRIAIACTEDSPRDSHVLRGNLENCLPKIRKFIS</sequence>
<dbReference type="SUPFAM" id="SSF56112">
    <property type="entry name" value="Protein kinase-like (PK-like)"/>
    <property type="match status" value="1"/>
</dbReference>
<evidence type="ECO:0000259" key="1">
    <source>
        <dbReference type="PROSITE" id="PS50011"/>
    </source>
</evidence>
<dbReference type="OrthoDB" id="1923451at2759"/>
<dbReference type="InterPro" id="IPR051564">
    <property type="entry name" value="LRR_receptor-like_kinase"/>
</dbReference>
<dbReference type="PANTHER" id="PTHR48055:SF57">
    <property type="entry name" value="PROTEIN KINASE DOMAIN-CONTAINING PROTEIN"/>
    <property type="match status" value="1"/>
</dbReference>
<dbReference type="Pfam" id="PF07714">
    <property type="entry name" value="PK_Tyr_Ser-Thr"/>
    <property type="match status" value="1"/>
</dbReference>
<dbReference type="InterPro" id="IPR001245">
    <property type="entry name" value="Ser-Thr/Tyr_kinase_cat_dom"/>
</dbReference>
<reference evidence="3" key="1">
    <citation type="journal article" date="2014" name="Science">
        <title>The coffee genome provides insight into the convergent evolution of caffeine biosynthesis.</title>
        <authorList>
            <person name="Denoeud F."/>
            <person name="Carretero-Paulet L."/>
            <person name="Dereeper A."/>
            <person name="Droc G."/>
            <person name="Guyot R."/>
            <person name="Pietrella M."/>
            <person name="Zheng C."/>
            <person name="Alberti A."/>
            <person name="Anthony F."/>
            <person name="Aprea G."/>
            <person name="Aury J.M."/>
            <person name="Bento P."/>
            <person name="Bernard M."/>
            <person name="Bocs S."/>
            <person name="Campa C."/>
            <person name="Cenci A."/>
            <person name="Combes M.C."/>
            <person name="Crouzillat D."/>
            <person name="Da Silva C."/>
            <person name="Daddiego L."/>
            <person name="De Bellis F."/>
            <person name="Dussert S."/>
            <person name="Garsmeur O."/>
            <person name="Gayraud T."/>
            <person name="Guignon V."/>
            <person name="Jahn K."/>
            <person name="Jamilloux V."/>
            <person name="Joet T."/>
            <person name="Labadie K."/>
            <person name="Lan T."/>
            <person name="Leclercq J."/>
            <person name="Lepelley M."/>
            <person name="Leroy T."/>
            <person name="Li L.T."/>
            <person name="Librado P."/>
            <person name="Lopez L."/>
            <person name="Munoz A."/>
            <person name="Noel B."/>
            <person name="Pallavicini A."/>
            <person name="Perrotta G."/>
            <person name="Poncet V."/>
            <person name="Pot D."/>
            <person name="Priyono X."/>
            <person name="Rigoreau M."/>
            <person name="Rouard M."/>
            <person name="Rozas J."/>
            <person name="Tranchant-Dubreuil C."/>
            <person name="VanBuren R."/>
            <person name="Zhang Q."/>
            <person name="Andrade A.C."/>
            <person name="Argout X."/>
            <person name="Bertrand B."/>
            <person name="de Kochko A."/>
            <person name="Graziosi G."/>
            <person name="Henry R.J."/>
            <person name="Jayarama X."/>
            <person name="Ming R."/>
            <person name="Nagai C."/>
            <person name="Rounsley S."/>
            <person name="Sankoff D."/>
            <person name="Giuliano G."/>
            <person name="Albert V.A."/>
            <person name="Wincker P."/>
            <person name="Lashermes P."/>
        </authorList>
    </citation>
    <scope>NUCLEOTIDE SEQUENCE [LARGE SCALE GENOMIC DNA]</scope>
    <source>
        <strain evidence="3">cv. DH200-94</strain>
    </source>
</reference>
<dbReference type="EMBL" id="HG741203">
    <property type="protein sequence ID" value="CDP20955.1"/>
    <property type="molecule type" value="Genomic_DNA"/>
</dbReference>
<dbReference type="InterPro" id="IPR011009">
    <property type="entry name" value="Kinase-like_dom_sf"/>
</dbReference>
<evidence type="ECO:0000313" key="2">
    <source>
        <dbReference type="EMBL" id="CDP20955.1"/>
    </source>
</evidence>
<dbReference type="GO" id="GO:0004672">
    <property type="term" value="F:protein kinase activity"/>
    <property type="evidence" value="ECO:0007669"/>
    <property type="project" value="InterPro"/>
</dbReference>
<dbReference type="GO" id="GO:0016020">
    <property type="term" value="C:membrane"/>
    <property type="evidence" value="ECO:0007669"/>
    <property type="project" value="TreeGrafter"/>
</dbReference>
<dbReference type="AlphaFoldDB" id="A0A068VJE2"/>
<dbReference type="Gramene" id="CDP20955">
    <property type="protein sequence ID" value="CDP20955"/>
    <property type="gene ID" value="GSCOC_T00012629001"/>
</dbReference>
<proteinExistence type="predicted"/>
<dbReference type="Proteomes" id="UP000295252">
    <property type="component" value="Unassembled WGS sequence"/>
</dbReference>
<dbReference type="PROSITE" id="PS50011">
    <property type="entry name" value="PROTEIN_KINASE_DOM"/>
    <property type="match status" value="1"/>
</dbReference>
<name>A0A068VJE2_COFCA</name>
<dbReference type="Gene3D" id="1.10.510.10">
    <property type="entry name" value="Transferase(Phosphotransferase) domain 1"/>
    <property type="match status" value="1"/>
</dbReference>
<accession>A0A068VJE2</accession>
<dbReference type="STRING" id="49390.A0A068VJE2"/>
<evidence type="ECO:0000313" key="3">
    <source>
        <dbReference type="Proteomes" id="UP000295252"/>
    </source>
</evidence>
<gene>
    <name evidence="2" type="ORF">GSCOC_T00012629001</name>
</gene>
<dbReference type="PANTHER" id="PTHR48055">
    <property type="entry name" value="LEUCINE-RICH REPEAT RECEPTOR PROTEIN KINASE EMS1"/>
    <property type="match status" value="1"/>
</dbReference>
<dbReference type="InterPro" id="IPR000719">
    <property type="entry name" value="Prot_kinase_dom"/>
</dbReference>
<dbReference type="GO" id="GO:0005524">
    <property type="term" value="F:ATP binding"/>
    <property type="evidence" value="ECO:0007669"/>
    <property type="project" value="InterPro"/>
</dbReference>
<protein>
    <submittedName>
        <fullName evidence="2">DH200=94 genomic scaffold, scaffold_2119</fullName>
    </submittedName>
</protein>
<dbReference type="InParanoid" id="A0A068VJE2"/>
<organism evidence="2 3">
    <name type="scientific">Coffea canephora</name>
    <name type="common">Robusta coffee</name>
    <dbReference type="NCBI Taxonomy" id="49390"/>
    <lineage>
        <taxon>Eukaryota</taxon>
        <taxon>Viridiplantae</taxon>
        <taxon>Streptophyta</taxon>
        <taxon>Embryophyta</taxon>
        <taxon>Tracheophyta</taxon>
        <taxon>Spermatophyta</taxon>
        <taxon>Magnoliopsida</taxon>
        <taxon>eudicotyledons</taxon>
        <taxon>Gunneridae</taxon>
        <taxon>Pentapetalae</taxon>
        <taxon>asterids</taxon>
        <taxon>lamiids</taxon>
        <taxon>Gentianales</taxon>
        <taxon>Rubiaceae</taxon>
        <taxon>Ixoroideae</taxon>
        <taxon>Gardenieae complex</taxon>
        <taxon>Bertiereae - Coffeeae clade</taxon>
        <taxon>Coffeeae</taxon>
        <taxon>Coffea</taxon>
    </lineage>
</organism>